<evidence type="ECO:0000313" key="3">
    <source>
        <dbReference type="EMBL" id="MDA3733264.1"/>
    </source>
</evidence>
<keyword evidence="1" id="KW-0812">Transmembrane</keyword>
<dbReference type="InterPro" id="IPR058484">
    <property type="entry name" value="DUF8171"/>
</dbReference>
<dbReference type="GO" id="GO:0051301">
    <property type="term" value="P:cell division"/>
    <property type="evidence" value="ECO:0007669"/>
    <property type="project" value="UniProtKB-KW"/>
</dbReference>
<protein>
    <submittedName>
        <fullName evidence="3">Cell division protein FtsQ</fullName>
    </submittedName>
</protein>
<feature type="transmembrane region" description="Helical" evidence="1">
    <location>
        <begin position="209"/>
        <end position="230"/>
    </location>
</feature>
<accession>A0AA42J246</accession>
<evidence type="ECO:0000259" key="2">
    <source>
        <dbReference type="Pfam" id="PF26509"/>
    </source>
</evidence>
<organism evidence="3 4">
    <name type="scientific">Holtiella tumoricola</name>
    <dbReference type="NCBI Taxonomy" id="3018743"/>
    <lineage>
        <taxon>Bacteria</taxon>
        <taxon>Bacillati</taxon>
        <taxon>Bacillota</taxon>
        <taxon>Clostridia</taxon>
        <taxon>Lachnospirales</taxon>
        <taxon>Cellulosilyticaceae</taxon>
        <taxon>Holtiella</taxon>
    </lineage>
</organism>
<feature type="transmembrane region" description="Helical" evidence="1">
    <location>
        <begin position="250"/>
        <end position="269"/>
    </location>
</feature>
<sequence>MKNKMKTITQSQKMMIFVLSMSLYGLATLLTELIPKFQVGIVEFSVEYFLFIPLVLAMLFDPLSAALGAATGEIVFSEIMLGQFGGVGELEKFLTLTIGIYIAGRMVKDPLNRKMVGIAALTGVVVQQAMGCAVDILKVQFAVESFEAVAGLPESVFFTEGFAFLNDVLFSGILFCLLPTLYLVPRLYRKIEPLLGMKPRDKNTVLGEDKVFSAKVVILSIVGFVGAVLFEFMSEVGINFIDWEAEWAESMGAVGISMLAALVIALLIFNFMKKRAAMNQTEQGSGQID</sequence>
<dbReference type="RefSeq" id="WP_271013142.1">
    <property type="nucleotide sequence ID" value="NZ_JAQIFT010000061.1"/>
</dbReference>
<name>A0AA42J246_9FIRM</name>
<dbReference type="Pfam" id="PF26509">
    <property type="entry name" value="DUF8171"/>
    <property type="match status" value="1"/>
</dbReference>
<keyword evidence="3" id="KW-0131">Cell cycle</keyword>
<keyword evidence="3" id="KW-0132">Cell division</keyword>
<dbReference type="Proteomes" id="UP001169242">
    <property type="component" value="Unassembled WGS sequence"/>
</dbReference>
<feature type="transmembrane region" description="Helical" evidence="1">
    <location>
        <begin position="115"/>
        <end position="137"/>
    </location>
</feature>
<dbReference type="EMBL" id="JAQIFT010000061">
    <property type="protein sequence ID" value="MDA3733264.1"/>
    <property type="molecule type" value="Genomic_DNA"/>
</dbReference>
<evidence type="ECO:0000256" key="1">
    <source>
        <dbReference type="SAM" id="Phobius"/>
    </source>
</evidence>
<evidence type="ECO:0000313" key="4">
    <source>
        <dbReference type="Proteomes" id="UP001169242"/>
    </source>
</evidence>
<feature type="transmembrane region" description="Helical" evidence="1">
    <location>
        <begin position="41"/>
        <end position="60"/>
    </location>
</feature>
<dbReference type="AlphaFoldDB" id="A0AA42J246"/>
<proteinExistence type="predicted"/>
<feature type="transmembrane region" description="Helical" evidence="1">
    <location>
        <begin position="168"/>
        <end position="188"/>
    </location>
</feature>
<comment type="caution">
    <text evidence="3">The sequence shown here is derived from an EMBL/GenBank/DDBJ whole genome shotgun (WGS) entry which is preliminary data.</text>
</comment>
<feature type="domain" description="DUF8171" evidence="2">
    <location>
        <begin position="15"/>
        <end position="279"/>
    </location>
</feature>
<keyword evidence="1" id="KW-0472">Membrane</keyword>
<gene>
    <name evidence="3" type="ORF">PBV87_17435</name>
</gene>
<reference evidence="3" key="1">
    <citation type="journal article" date="2023" name="Int. J. Syst. Evol. Microbiol.">
        <title>&lt;i&gt;Holtiella tumoricola&lt;/i&gt; gen. nov. sp. nov., isolated from a human clinical sample.</title>
        <authorList>
            <person name="Allen-Vercoe E."/>
            <person name="Daigneault M.C."/>
            <person name="Vancuren S.J."/>
            <person name="Cochrane K."/>
            <person name="O'Neal L.L."/>
            <person name="Sankaranarayanan K."/>
            <person name="Lawson P.A."/>
        </authorList>
    </citation>
    <scope>NUCLEOTIDE SEQUENCE</scope>
    <source>
        <strain evidence="3">CC70A</strain>
    </source>
</reference>
<keyword evidence="1" id="KW-1133">Transmembrane helix</keyword>
<keyword evidence="4" id="KW-1185">Reference proteome</keyword>